<evidence type="ECO:0000313" key="4">
    <source>
        <dbReference type="Proteomes" id="UP000070409"/>
    </source>
</evidence>
<protein>
    <recommendedName>
        <fullName evidence="5">ESAT-6-like protein</fullName>
    </recommendedName>
</protein>
<dbReference type="RefSeq" id="WP_068573302.1">
    <property type="nucleotide sequence ID" value="NZ_LSRE01000018.1"/>
</dbReference>
<dbReference type="Proteomes" id="UP000070258">
    <property type="component" value="Unassembled WGS sequence"/>
</dbReference>
<evidence type="ECO:0000313" key="1">
    <source>
        <dbReference type="EMBL" id="KXO96318.1"/>
    </source>
</evidence>
<dbReference type="InterPro" id="IPR036689">
    <property type="entry name" value="ESAT-6-like_sf"/>
</dbReference>
<dbReference type="SUPFAM" id="SSF140453">
    <property type="entry name" value="EsxAB dimer-like"/>
    <property type="match status" value="1"/>
</dbReference>
<reference evidence="1 4" key="3">
    <citation type="submission" date="2016-02" db="EMBL/GenBank/DDBJ databases">
        <authorList>
            <person name="Teng J.L."/>
            <person name="Tang Y."/>
            <person name="Huang Y."/>
            <person name="Guo F."/>
            <person name="Wei W."/>
            <person name="Chen J.H."/>
            <person name="Wong S.Y."/>
            <person name="Lau S.K."/>
            <person name="Woo P.C."/>
        </authorList>
    </citation>
    <scope>NUCLEOTIDE SEQUENCE [LARGE SCALE GENOMIC DNA]</scope>
    <source>
        <strain evidence="1 4">JCM 13375</strain>
    </source>
</reference>
<gene>
    <name evidence="2" type="ORF">AXK60_13530</name>
    <name evidence="1" type="ORF">AXK61_22645</name>
</gene>
<name>A0A138A413_9ACTN</name>
<evidence type="ECO:0000313" key="2">
    <source>
        <dbReference type="EMBL" id="KXP05169.1"/>
    </source>
</evidence>
<dbReference type="AlphaFoldDB" id="A0A138A413"/>
<comment type="caution">
    <text evidence="2">The sequence shown here is derived from an EMBL/GenBank/DDBJ whole genome shotgun (WGS) entry which is preliminary data.</text>
</comment>
<dbReference type="InterPro" id="IPR010310">
    <property type="entry name" value="T7SS_ESAT-6-like"/>
</dbReference>
<sequence>MSDYIRYDYATIRGALDDITTRTTVLLQQAESIVAEQKKFEGAWEDPDSATAYQAVQTKWNSGFEEITSLLTRVKTAAENAVQSMQTTNAQAAQGWQT</sequence>
<organism evidence="2 3">
    <name type="scientific">Tsukamurella pseudospumae</name>
    <dbReference type="NCBI Taxonomy" id="239498"/>
    <lineage>
        <taxon>Bacteria</taxon>
        <taxon>Bacillati</taxon>
        <taxon>Actinomycetota</taxon>
        <taxon>Actinomycetes</taxon>
        <taxon>Mycobacteriales</taxon>
        <taxon>Tsukamurellaceae</taxon>
        <taxon>Tsukamurella</taxon>
    </lineage>
</organism>
<dbReference type="Pfam" id="PF06013">
    <property type="entry name" value="WXG100"/>
    <property type="match status" value="1"/>
</dbReference>
<reference evidence="2" key="2">
    <citation type="submission" date="2016-02" db="EMBL/GenBank/DDBJ databases">
        <authorList>
            <person name="Teng J.L."/>
            <person name="Yang Y."/>
            <person name="Huang Y."/>
            <person name="Guo F."/>
            <person name="Wei W."/>
            <person name="Chen J.H."/>
            <person name="Wong S.Y."/>
            <person name="Lau S.K."/>
            <person name="Woo P.C."/>
        </authorList>
    </citation>
    <scope>NUCLEOTIDE SEQUENCE</scope>
    <source>
        <strain evidence="2">JCM 15929</strain>
    </source>
</reference>
<dbReference type="OrthoDB" id="3387628at2"/>
<dbReference type="EMBL" id="LSRE01000018">
    <property type="protein sequence ID" value="KXO96318.1"/>
    <property type="molecule type" value="Genomic_DNA"/>
</dbReference>
<accession>A0A138A413</accession>
<keyword evidence="4" id="KW-1185">Reference proteome</keyword>
<evidence type="ECO:0000313" key="3">
    <source>
        <dbReference type="Proteomes" id="UP000070258"/>
    </source>
</evidence>
<dbReference type="Gene3D" id="1.10.287.1060">
    <property type="entry name" value="ESAT-6-like"/>
    <property type="match status" value="1"/>
</dbReference>
<dbReference type="STRING" id="239498.AXK60_13530"/>
<dbReference type="Proteomes" id="UP000070409">
    <property type="component" value="Unassembled WGS sequence"/>
</dbReference>
<dbReference type="EMBL" id="LSRF01000057">
    <property type="protein sequence ID" value="KXP05169.1"/>
    <property type="molecule type" value="Genomic_DNA"/>
</dbReference>
<reference evidence="3" key="1">
    <citation type="submission" date="2016-02" db="EMBL/GenBank/DDBJ databases">
        <authorList>
            <person name="Wen L."/>
            <person name="He K."/>
            <person name="Yang H."/>
        </authorList>
    </citation>
    <scope>NUCLEOTIDE SEQUENCE [LARGE SCALE GENOMIC DNA]</scope>
    <source>
        <strain evidence="3">JCM 15929</strain>
    </source>
</reference>
<proteinExistence type="predicted"/>
<evidence type="ECO:0008006" key="5">
    <source>
        <dbReference type="Google" id="ProtNLM"/>
    </source>
</evidence>